<protein>
    <recommendedName>
        <fullName evidence="3">Solute-binding protein family 3/N-terminal domain-containing protein</fullName>
    </recommendedName>
</protein>
<dbReference type="SUPFAM" id="SSF53850">
    <property type="entry name" value="Periplasmic binding protein-like II"/>
    <property type="match status" value="1"/>
</dbReference>
<feature type="signal peptide" evidence="2">
    <location>
        <begin position="1"/>
        <end position="27"/>
    </location>
</feature>
<dbReference type="InterPro" id="IPR001638">
    <property type="entry name" value="Solute-binding_3/MltF_N"/>
</dbReference>
<reference evidence="5" key="1">
    <citation type="submission" date="2018-07" db="EMBL/GenBank/DDBJ databases">
        <authorList>
            <person name="Safronova V.I."/>
            <person name="Chirak E.R."/>
            <person name="Sazanova A.L."/>
        </authorList>
    </citation>
    <scope>NUCLEOTIDE SEQUENCE [LARGE SCALE GENOMIC DNA]</scope>
    <source>
        <strain evidence="5">RCAM04685</strain>
    </source>
</reference>
<evidence type="ECO:0000256" key="1">
    <source>
        <dbReference type="ARBA" id="ARBA00022729"/>
    </source>
</evidence>
<evidence type="ECO:0000259" key="3">
    <source>
        <dbReference type="SMART" id="SM00062"/>
    </source>
</evidence>
<gene>
    <name evidence="4" type="ORF">DWE98_07770</name>
</gene>
<sequence length="276" mass="30520">MSMIGSRILKRAVLIAGMLALALPAAAQPKEGVLAKVKREGVLKVCYAQVTPDSYKDPRNGQWTGVFVDLVNELANWMKVKVEPVEVQFGTAPLSLNRGDCDLFGASLLYNAPRALEINFVRPFAAKGINGIVSKEKAGRFKKIEDLNDPSVTIAVQAGSRDHEVSQRIFPKAKLLALQSQTDLAVFDSVRRGDADIAFANGITIRWWTKVQGNEWAVPAFDADFSTQQNGWAIRYGDSDWKDFLDSFAAWIVANNKAAELYDSYLSRTSLFDTKK</sequence>
<feature type="chain" id="PRO_5030068487" description="Solute-binding protein family 3/N-terminal domain-containing protein" evidence="2">
    <location>
        <begin position="28"/>
        <end position="276"/>
    </location>
</feature>
<organism evidence="4 5">
    <name type="scientific">Bosea caraganae</name>
    <dbReference type="NCBI Taxonomy" id="2763117"/>
    <lineage>
        <taxon>Bacteria</taxon>
        <taxon>Pseudomonadati</taxon>
        <taxon>Pseudomonadota</taxon>
        <taxon>Alphaproteobacteria</taxon>
        <taxon>Hyphomicrobiales</taxon>
        <taxon>Boseaceae</taxon>
        <taxon>Bosea</taxon>
    </lineage>
</organism>
<dbReference type="Pfam" id="PF00497">
    <property type="entry name" value="SBP_bac_3"/>
    <property type="match status" value="1"/>
</dbReference>
<feature type="domain" description="Solute-binding protein family 3/N-terminal" evidence="3">
    <location>
        <begin position="42"/>
        <end position="268"/>
    </location>
</feature>
<dbReference type="PANTHER" id="PTHR35936:SF17">
    <property type="entry name" value="ARGININE-BINDING EXTRACELLULAR PROTEIN ARTP"/>
    <property type="match status" value="1"/>
</dbReference>
<dbReference type="SMART" id="SM00062">
    <property type="entry name" value="PBPb"/>
    <property type="match status" value="1"/>
</dbReference>
<comment type="caution">
    <text evidence="4">The sequence shown here is derived from an EMBL/GenBank/DDBJ whole genome shotgun (WGS) entry which is preliminary data.</text>
</comment>
<dbReference type="AlphaFoldDB" id="A0A370L8M8"/>
<name>A0A370L8M8_9HYPH</name>
<evidence type="ECO:0000313" key="5">
    <source>
        <dbReference type="Proteomes" id="UP000255207"/>
    </source>
</evidence>
<keyword evidence="5" id="KW-1185">Reference proteome</keyword>
<proteinExistence type="predicted"/>
<accession>A0A370L8M8</accession>
<evidence type="ECO:0000256" key="2">
    <source>
        <dbReference type="SAM" id="SignalP"/>
    </source>
</evidence>
<dbReference type="Proteomes" id="UP000255207">
    <property type="component" value="Unassembled WGS sequence"/>
</dbReference>
<evidence type="ECO:0000313" key="4">
    <source>
        <dbReference type="EMBL" id="RDJ26741.1"/>
    </source>
</evidence>
<keyword evidence="1 2" id="KW-0732">Signal</keyword>
<dbReference type="OrthoDB" id="9791339at2"/>
<dbReference type="Gene3D" id="3.40.190.10">
    <property type="entry name" value="Periplasmic binding protein-like II"/>
    <property type="match status" value="2"/>
</dbReference>
<dbReference type="EMBL" id="QQTP01000003">
    <property type="protein sequence ID" value="RDJ26741.1"/>
    <property type="molecule type" value="Genomic_DNA"/>
</dbReference>
<dbReference type="PANTHER" id="PTHR35936">
    <property type="entry name" value="MEMBRANE-BOUND LYTIC MUREIN TRANSGLYCOSYLASE F"/>
    <property type="match status" value="1"/>
</dbReference>